<keyword evidence="3" id="KW-0479">Metal-binding</keyword>
<dbReference type="InterPro" id="IPR032466">
    <property type="entry name" value="Metal_Hydrolase"/>
</dbReference>
<dbReference type="EMBL" id="VFOZ01000001">
    <property type="protein sequence ID" value="TQL97742.1"/>
    <property type="molecule type" value="Genomic_DNA"/>
</dbReference>
<dbReference type="PANTHER" id="PTHR43114:SF6">
    <property type="entry name" value="ADENINE DEAMINASE"/>
    <property type="match status" value="1"/>
</dbReference>
<comment type="caution">
    <text evidence="7">The sequence shown here is derived from an EMBL/GenBank/DDBJ whole genome shotgun (WGS) entry which is preliminary data.</text>
</comment>
<organism evidence="7 8">
    <name type="scientific">Actinoallomurus bryophytorum</name>
    <dbReference type="NCBI Taxonomy" id="1490222"/>
    <lineage>
        <taxon>Bacteria</taxon>
        <taxon>Bacillati</taxon>
        <taxon>Actinomycetota</taxon>
        <taxon>Actinomycetes</taxon>
        <taxon>Streptosporangiales</taxon>
        <taxon>Thermomonosporaceae</taxon>
        <taxon>Actinoallomurus</taxon>
    </lineage>
</organism>
<dbReference type="NCBIfam" id="TIGR01430">
    <property type="entry name" value="aden_deam"/>
    <property type="match status" value="1"/>
</dbReference>
<dbReference type="PANTHER" id="PTHR43114">
    <property type="entry name" value="ADENINE DEAMINASE"/>
    <property type="match status" value="1"/>
</dbReference>
<dbReference type="InterPro" id="IPR006330">
    <property type="entry name" value="Ado/ade_deaminase"/>
</dbReference>
<evidence type="ECO:0000256" key="1">
    <source>
        <dbReference type="ARBA" id="ARBA00001947"/>
    </source>
</evidence>
<dbReference type="GO" id="GO:0016814">
    <property type="term" value="F:hydrolase activity, acting on carbon-nitrogen (but not peptide) bonds, in cyclic amidines"/>
    <property type="evidence" value="ECO:0007669"/>
    <property type="project" value="UniProtKB-ARBA"/>
</dbReference>
<name>A0A543CKW1_9ACTN</name>
<evidence type="ECO:0000256" key="4">
    <source>
        <dbReference type="ARBA" id="ARBA00022801"/>
    </source>
</evidence>
<dbReference type="SUPFAM" id="SSF51556">
    <property type="entry name" value="Metallo-dependent hydrolases"/>
    <property type="match status" value="1"/>
</dbReference>
<dbReference type="Gene3D" id="3.20.20.140">
    <property type="entry name" value="Metal-dependent hydrolases"/>
    <property type="match status" value="1"/>
</dbReference>
<dbReference type="Proteomes" id="UP000316096">
    <property type="component" value="Unassembled WGS sequence"/>
</dbReference>
<evidence type="ECO:0000313" key="8">
    <source>
        <dbReference type="Proteomes" id="UP000316096"/>
    </source>
</evidence>
<proteinExistence type="inferred from homology"/>
<comment type="cofactor">
    <cofactor evidence="1">
        <name>Zn(2+)</name>
        <dbReference type="ChEBI" id="CHEBI:29105"/>
    </cofactor>
</comment>
<evidence type="ECO:0000259" key="6">
    <source>
        <dbReference type="Pfam" id="PF00962"/>
    </source>
</evidence>
<keyword evidence="8" id="KW-1185">Reference proteome</keyword>
<reference evidence="7 8" key="1">
    <citation type="submission" date="2019-06" db="EMBL/GenBank/DDBJ databases">
        <title>Sequencing the genomes of 1000 actinobacteria strains.</title>
        <authorList>
            <person name="Klenk H.-P."/>
        </authorList>
    </citation>
    <scope>NUCLEOTIDE SEQUENCE [LARGE SCALE GENOMIC DNA]</scope>
    <source>
        <strain evidence="7 8">DSM 102200</strain>
    </source>
</reference>
<keyword evidence="4" id="KW-0378">Hydrolase</keyword>
<evidence type="ECO:0000256" key="2">
    <source>
        <dbReference type="ARBA" id="ARBA00006676"/>
    </source>
</evidence>
<evidence type="ECO:0000256" key="5">
    <source>
        <dbReference type="ARBA" id="ARBA00022833"/>
    </source>
</evidence>
<dbReference type="GO" id="GO:0019239">
    <property type="term" value="F:deaminase activity"/>
    <property type="evidence" value="ECO:0007669"/>
    <property type="project" value="InterPro"/>
</dbReference>
<protein>
    <submittedName>
        <fullName evidence="7">Adenosine deaminase</fullName>
    </submittedName>
</protein>
<comment type="similarity">
    <text evidence="2">Belongs to the metallo-dependent hydrolases superfamily. Adenosine and AMP deaminases family.</text>
</comment>
<dbReference type="AlphaFoldDB" id="A0A543CKW1"/>
<evidence type="ECO:0000313" key="7">
    <source>
        <dbReference type="EMBL" id="TQL97742.1"/>
    </source>
</evidence>
<dbReference type="Pfam" id="PF00962">
    <property type="entry name" value="A_deaminase"/>
    <property type="match status" value="1"/>
</dbReference>
<evidence type="ECO:0000256" key="3">
    <source>
        <dbReference type="ARBA" id="ARBA00022723"/>
    </source>
</evidence>
<dbReference type="GO" id="GO:0046872">
    <property type="term" value="F:metal ion binding"/>
    <property type="evidence" value="ECO:0007669"/>
    <property type="project" value="UniProtKB-KW"/>
</dbReference>
<gene>
    <name evidence="7" type="ORF">FB559_3345</name>
</gene>
<feature type="domain" description="Adenosine deaminase" evidence="6">
    <location>
        <begin position="12"/>
        <end position="328"/>
    </location>
</feature>
<dbReference type="InterPro" id="IPR001365">
    <property type="entry name" value="A_deaminase_dom"/>
</dbReference>
<sequence length="337" mass="36459">MLVPMRDLTLLPKAHLHVHLESTIRWATLREIGAATGLQVPAPPDGPLVFDGFRDFADHNSLVRAALRRPEDFRRIAVEFCADEAAQGTRYAEVTFTAASHGERLGDLDMPLEVVLDGLAEGQDTYGIECRVILDHSRRRSVERARRTLELATKHAPDGVVGIGLAGEESHPLTPFASVLDAAHDAGLHLIHHAGETCGPDSIREAIGVGRAERLGHGIRVLDDVDLVAEVRERAIPLEVCPSSNVTLGLAGSFRTHPLPRLRDAGLPVTVNTDIPSIAGTSLSEEYARVREAFGYDDETLADLSRTAVDASFAPAATKERLHRETDAWLDAGGDVV</sequence>
<accession>A0A543CKW1</accession>
<keyword evidence="5" id="KW-0862">Zinc</keyword>